<evidence type="ECO:0000256" key="2">
    <source>
        <dbReference type="ARBA" id="ARBA00004236"/>
    </source>
</evidence>
<evidence type="ECO:0000256" key="9">
    <source>
        <dbReference type="ARBA" id="ARBA00022692"/>
    </source>
</evidence>
<feature type="compositionally biased region" description="Basic and acidic residues" evidence="18">
    <location>
        <begin position="1194"/>
        <end position="1204"/>
    </location>
</feature>
<dbReference type="Pfam" id="PF25508">
    <property type="entry name" value="TRPM2"/>
    <property type="match status" value="1"/>
</dbReference>
<evidence type="ECO:0000256" key="18">
    <source>
        <dbReference type="SAM" id="MobiDB-lite"/>
    </source>
</evidence>
<dbReference type="PROSITE" id="PS51450">
    <property type="entry name" value="LRR"/>
    <property type="match status" value="4"/>
</dbReference>
<evidence type="ECO:0000256" key="16">
    <source>
        <dbReference type="ARBA" id="ARBA00023303"/>
    </source>
</evidence>
<dbReference type="Pfam" id="PF00560">
    <property type="entry name" value="LRR_1"/>
    <property type="match status" value="1"/>
</dbReference>
<gene>
    <name evidence="22" type="primary">LOC109482196</name>
</gene>
<feature type="domain" description="LRRCT" evidence="20">
    <location>
        <begin position="1751"/>
        <end position="1800"/>
    </location>
</feature>
<evidence type="ECO:0000256" key="7">
    <source>
        <dbReference type="ARBA" id="ARBA00022525"/>
    </source>
</evidence>
<keyword evidence="8" id="KW-0433">Leucine-rich repeat</keyword>
<dbReference type="Pfam" id="PF00520">
    <property type="entry name" value="Ion_trans"/>
    <property type="match status" value="1"/>
</dbReference>
<dbReference type="GO" id="GO:0051262">
    <property type="term" value="P:protein tetramerization"/>
    <property type="evidence" value="ECO:0007669"/>
    <property type="project" value="InterPro"/>
</dbReference>
<evidence type="ECO:0000256" key="17">
    <source>
        <dbReference type="ARBA" id="ARBA00034269"/>
    </source>
</evidence>
<dbReference type="SMART" id="SM00082">
    <property type="entry name" value="LRRCT"/>
    <property type="match status" value="1"/>
</dbReference>
<keyword evidence="9 19" id="KW-0812">Transmembrane</keyword>
<feature type="transmembrane region" description="Helical" evidence="19">
    <location>
        <begin position="685"/>
        <end position="704"/>
    </location>
</feature>
<dbReference type="InterPro" id="IPR032675">
    <property type="entry name" value="LRR_dom_sf"/>
</dbReference>
<keyword evidence="15" id="KW-1015">Disulfide bond</keyword>
<dbReference type="FunFam" id="3.80.10.10:FF:001438">
    <property type="entry name" value="Uncharacterized protein"/>
    <property type="match status" value="1"/>
</dbReference>
<feature type="transmembrane region" description="Helical" evidence="19">
    <location>
        <begin position="902"/>
        <end position="927"/>
    </location>
</feature>
<protein>
    <submittedName>
        <fullName evidence="22">Transient receptor potential cation channel subfamily M member 1-like</fullName>
    </submittedName>
</protein>
<dbReference type="RefSeq" id="XP_019640450.1">
    <property type="nucleotide sequence ID" value="XM_019784891.1"/>
</dbReference>
<evidence type="ECO:0000256" key="4">
    <source>
        <dbReference type="ARBA" id="ARBA00022448"/>
    </source>
</evidence>
<comment type="catalytic activity">
    <reaction evidence="17">
        <text>Mg(2+)(in) = Mg(2+)(out)</text>
        <dbReference type="Rhea" id="RHEA:29827"/>
        <dbReference type="ChEBI" id="CHEBI:18420"/>
    </reaction>
</comment>
<keyword evidence="10" id="KW-0732">Signal</keyword>
<keyword evidence="13" id="KW-0406">Ion transport</keyword>
<keyword evidence="4" id="KW-0813">Transport</keyword>
<dbReference type="GeneID" id="109482196"/>
<keyword evidence="14 19" id="KW-0472">Membrane</keyword>
<dbReference type="InterPro" id="IPR050927">
    <property type="entry name" value="TRPM"/>
</dbReference>
<evidence type="ECO:0000256" key="6">
    <source>
        <dbReference type="ARBA" id="ARBA00022475"/>
    </source>
</evidence>
<evidence type="ECO:0000256" key="1">
    <source>
        <dbReference type="ARBA" id="ARBA00004141"/>
    </source>
</evidence>
<proteinExistence type="predicted"/>
<dbReference type="InterPro" id="IPR001611">
    <property type="entry name" value="Leu-rich_rpt"/>
</dbReference>
<keyword evidence="11" id="KW-0677">Repeat</keyword>
<keyword evidence="5" id="KW-0217">Developmental protein</keyword>
<organism evidence="21 22">
    <name type="scientific">Branchiostoma belcheri</name>
    <name type="common">Amphioxus</name>
    <dbReference type="NCBI Taxonomy" id="7741"/>
    <lineage>
        <taxon>Eukaryota</taxon>
        <taxon>Metazoa</taxon>
        <taxon>Chordata</taxon>
        <taxon>Cephalochordata</taxon>
        <taxon>Leptocardii</taxon>
        <taxon>Amphioxiformes</taxon>
        <taxon>Branchiostomatidae</taxon>
        <taxon>Branchiostoma</taxon>
    </lineage>
</organism>
<feature type="compositionally biased region" description="Polar residues" evidence="18">
    <location>
        <begin position="1805"/>
        <end position="1820"/>
    </location>
</feature>
<sequence length="1828" mass="206593">MRICTLGVAPWGMVDNREDLISPDDIKQYHTMVDPLSKGAILNSYHTHFLLVDNGSVGRYGAEKDLRKHLERHISQQRISIRHTKGVPVVCVVVEGGPNVIHTVCEYTKEVPPVPVVVLDGSGRAADLLAFTHKYAKENGTMVSALRDQLLATIETIFSYSHEQAQHLFIVLMECVKKKELITVFRLDDQKECQDIDLAILTALLKGQRLSAPEQLNLALTWDRVDIARSQIFVYGQKWPPHKKVGSLEQAMMDALVNDRVDFVQLLLENGVSMQKFLTIARLEELYNTKQGPSNTLHYLVRDVKKNMTSNSRYNLIDIGLVIEKLMGGAYRCAYTRKKFRLHYAQTTQKKSFQPLSHFYQFSHKYLSRAISSELTSVKIEHDAVPPKPTFQYPFHELFGWAVLMKRQKMALFFWKQGEEALAKALCASKLYKAMAYEAAEDDLDPDISEELRQNSKKFQNLALQLLDHCYRQDDTKAMQLLTYELKYWSKQTCLSLAVAANHREFIAHTCCQVLLSDMWMGGLQMRKSSGLKVLLSNMWMGGLQMRKSSGLKVIMGILCPPTILTLEFKSREELQLMPQTIEEHILDLQEDSVSVFDSDNDSEDSNMADSLSSDDLLPPSNGPQTKNADDTIDLANISAAAQRKMGIDEEILAVLNAPVVETKKSSLRLGKKIYEFYNAPITKFWVHTMAYVVFLMLFNYVVLERTEPFPGWEEWYIIAYIVTLAVEKVREILVSEPSKLTQKFWVWWDDNWNRCDTIAILAFLVGVGLRFHEPTIPYGRVLYCVDIIFWYIRLLDILSVNKYLGPYVMMIGKMMVDMLYFVIIMLIVLMSFGVARQAIRNPNEDPSWISAKNIFLEPYFMLYGEVYAGSIDPPCGLKNEDGSPQTDRDGNPIPDCIPGAWITPAIMTLYLLVANILLINLLIAVFNNTFSQIKAISNQVWKFQRFHLIMEYEQRPMLPMPLTILYHIYMLLKYLVCVCSRCRHNNLYSDKGLKLFLSDDDVERLHDYEEECVEEYFREKEDAYGSSTNERIRITQDTVEHMSMRVDEVHEKEGAVKVSLTSLEQRLARLENASAVTTTTLQRLEMYLSRLDSQASSLASIKASAIGLVGSSPGSPEKGAGFYAYVNTSEENLKRQEESREKSWKRSGSVSGIERLAVGQSGLGSPPAVRRRPVQKMASDSITLTCRPAVPTAEDRGSSRDVVPKFYIGGSLSDDDDDAQTPSSQAALLPSQRLRHESSDVSTDDGSTLSSRFHRQKSISTEDIARCSPRRAKPAFHPDDPIIPSIVANTRPAQGQYTSITDSIDTTCLSDHSNHSQSPLSPIELPRFPKDFKFDMARYSAENHADGEDTQTTAIRHAEESDIELSELANRTWKLSNNATPRLKNNNIYQWLRCSKPAAMLATVVLSAVLLHLTRHHPAAQACPAPCRCLEDTAAVHCEAKSLTRVPHSIPFSTRKLFLDSNKISEVTSGDFLPLGSLTQLYFTANHITRIAYGAFSPLSLLTYLDVQNNRMSVIRSGMFAGLKSLKRLILSSNMIRNIDDGAFNDLSSIENLDLSDNDMVVVNSGMFVGLHNLENLDMSYNNISIIRSNSFRHLVKLSFLNLNNNRLTNIKPKTFVGLEVLDNLRLEQNSIVKITNGAFRPLEKLSTLSLRSNRLKIITTGMLEGLENLKQLELFINRIGRIEDGAFRHLVNLRILWLDWNKLSEVSPQTFSGLTRLDSLTLNNNNLSRIHPGLFQALPGLTKVRLTSNPWNCNCGLVELWSWMQDTNVTYRTPRCASPPALKHFPIVNVSLSEFNCVPTEEPGTTVSYTDTDSNSGNFVVESGGD</sequence>
<evidence type="ECO:0000259" key="20">
    <source>
        <dbReference type="SMART" id="SM00082"/>
    </source>
</evidence>
<name>A0A6P4ZGU6_BRABE</name>
<dbReference type="InterPro" id="IPR041491">
    <property type="entry name" value="TRPM_SLOG"/>
</dbReference>
<evidence type="ECO:0000256" key="19">
    <source>
        <dbReference type="SAM" id="Phobius"/>
    </source>
</evidence>
<dbReference type="InterPro" id="IPR032415">
    <property type="entry name" value="TRPM_tetra"/>
</dbReference>
<dbReference type="InterPro" id="IPR057366">
    <property type="entry name" value="TRPM-like"/>
</dbReference>
<evidence type="ECO:0000256" key="5">
    <source>
        <dbReference type="ARBA" id="ARBA00022473"/>
    </source>
</evidence>
<evidence type="ECO:0000256" key="13">
    <source>
        <dbReference type="ARBA" id="ARBA00023065"/>
    </source>
</evidence>
<dbReference type="Pfam" id="PF16519">
    <property type="entry name" value="TRPM_tetra"/>
    <property type="match status" value="1"/>
</dbReference>
<keyword evidence="12 19" id="KW-1133">Transmembrane helix</keyword>
<dbReference type="InterPro" id="IPR003591">
    <property type="entry name" value="Leu-rich_rpt_typical-subtyp"/>
</dbReference>
<dbReference type="InterPro" id="IPR037162">
    <property type="entry name" value="TRPM_tetra_sf"/>
</dbReference>
<evidence type="ECO:0000256" key="11">
    <source>
        <dbReference type="ARBA" id="ARBA00022737"/>
    </source>
</evidence>
<dbReference type="SUPFAM" id="SSF52058">
    <property type="entry name" value="L domain-like"/>
    <property type="match status" value="1"/>
</dbReference>
<dbReference type="GO" id="GO:0005261">
    <property type="term" value="F:monoatomic cation channel activity"/>
    <property type="evidence" value="ECO:0007669"/>
    <property type="project" value="TreeGrafter"/>
</dbReference>
<comment type="subcellular location">
    <subcellularLocation>
        <location evidence="2">Cell membrane</location>
    </subcellularLocation>
    <subcellularLocation>
        <location evidence="1">Membrane</location>
        <topology evidence="1">Multi-pass membrane protein</topology>
    </subcellularLocation>
    <subcellularLocation>
        <location evidence="3">Secreted</location>
    </subcellularLocation>
</comment>
<dbReference type="Gene3D" id="3.80.10.10">
    <property type="entry name" value="Ribonuclease Inhibitor"/>
    <property type="match status" value="2"/>
</dbReference>
<feature type="region of interest" description="Disordered" evidence="18">
    <location>
        <begin position="597"/>
        <end position="630"/>
    </location>
</feature>
<dbReference type="Pfam" id="PF18139">
    <property type="entry name" value="LSDAT_euk"/>
    <property type="match status" value="1"/>
</dbReference>
<evidence type="ECO:0000256" key="8">
    <source>
        <dbReference type="ARBA" id="ARBA00022614"/>
    </source>
</evidence>
<dbReference type="PANTHER" id="PTHR13800:SF1">
    <property type="entry name" value="TRANSIENT RECEPTOR POTENTIAL CATION CHANNEL TRPM"/>
    <property type="match status" value="1"/>
</dbReference>
<reference evidence="22" key="1">
    <citation type="submission" date="2025-08" db="UniProtKB">
        <authorList>
            <consortium name="RefSeq"/>
        </authorList>
    </citation>
    <scope>IDENTIFICATION</scope>
    <source>
        <tissue evidence="22">Gonad</tissue>
    </source>
</reference>
<evidence type="ECO:0000256" key="3">
    <source>
        <dbReference type="ARBA" id="ARBA00004613"/>
    </source>
</evidence>
<dbReference type="GO" id="GO:0005576">
    <property type="term" value="C:extracellular region"/>
    <property type="evidence" value="ECO:0007669"/>
    <property type="project" value="UniProtKB-SubCell"/>
</dbReference>
<dbReference type="OrthoDB" id="301415at2759"/>
<feature type="compositionally biased region" description="Polar residues" evidence="18">
    <location>
        <begin position="1241"/>
        <end position="1252"/>
    </location>
</feature>
<evidence type="ECO:0000256" key="10">
    <source>
        <dbReference type="ARBA" id="ARBA00022729"/>
    </source>
</evidence>
<dbReference type="Pfam" id="PF13855">
    <property type="entry name" value="LRR_8"/>
    <property type="match status" value="3"/>
</dbReference>
<feature type="transmembrane region" description="Helical" evidence="19">
    <location>
        <begin position="779"/>
        <end position="799"/>
    </location>
</feature>
<dbReference type="SMART" id="SM00365">
    <property type="entry name" value="LRR_SD22"/>
    <property type="match status" value="5"/>
</dbReference>
<feature type="compositionally biased region" description="Low complexity" evidence="18">
    <location>
        <begin position="608"/>
        <end position="618"/>
    </location>
</feature>
<evidence type="ECO:0000256" key="14">
    <source>
        <dbReference type="ARBA" id="ARBA00023136"/>
    </source>
</evidence>
<evidence type="ECO:0000313" key="22">
    <source>
        <dbReference type="RefSeq" id="XP_019640450.1"/>
    </source>
</evidence>
<dbReference type="SMART" id="SM00369">
    <property type="entry name" value="LRR_TYP"/>
    <property type="match status" value="11"/>
</dbReference>
<dbReference type="GO" id="GO:0005886">
    <property type="term" value="C:plasma membrane"/>
    <property type="evidence" value="ECO:0007669"/>
    <property type="project" value="UniProtKB-SubCell"/>
</dbReference>
<keyword evidence="16" id="KW-0407">Ion channel</keyword>
<evidence type="ECO:0000313" key="21">
    <source>
        <dbReference type="Proteomes" id="UP000515135"/>
    </source>
</evidence>
<dbReference type="Gene3D" id="1.20.5.1010">
    <property type="entry name" value="TRPM, tetramerisation domain"/>
    <property type="match status" value="1"/>
</dbReference>
<dbReference type="GO" id="GO:0007399">
    <property type="term" value="P:nervous system development"/>
    <property type="evidence" value="ECO:0007669"/>
    <property type="project" value="UniProtKB-ARBA"/>
</dbReference>
<evidence type="ECO:0000256" key="15">
    <source>
        <dbReference type="ARBA" id="ARBA00023157"/>
    </source>
</evidence>
<dbReference type="InterPro" id="IPR005821">
    <property type="entry name" value="Ion_trans_dom"/>
</dbReference>
<keyword evidence="7" id="KW-0964">Secreted</keyword>
<feature type="region of interest" description="Disordered" evidence="18">
    <location>
        <begin position="1156"/>
        <end position="1287"/>
    </location>
</feature>
<keyword evidence="21" id="KW-1185">Reference proteome</keyword>
<feature type="transmembrane region" description="Helical" evidence="19">
    <location>
        <begin position="820"/>
        <end position="840"/>
    </location>
</feature>
<dbReference type="PANTHER" id="PTHR13800">
    <property type="entry name" value="TRANSIENT RECEPTOR POTENTIAL CATION CHANNEL, SUBFAMILY M, MEMBER 6"/>
    <property type="match status" value="1"/>
</dbReference>
<accession>A0A6P4ZGU6</accession>
<dbReference type="GO" id="GO:0030001">
    <property type="term" value="P:metal ion transport"/>
    <property type="evidence" value="ECO:0007669"/>
    <property type="project" value="TreeGrafter"/>
</dbReference>
<dbReference type="KEGG" id="bbel:109482196"/>
<dbReference type="InterPro" id="IPR000483">
    <property type="entry name" value="Cys-rich_flank_reg_C"/>
</dbReference>
<dbReference type="Proteomes" id="UP000515135">
    <property type="component" value="Unplaced"/>
</dbReference>
<feature type="region of interest" description="Disordered" evidence="18">
    <location>
        <begin position="1805"/>
        <end position="1828"/>
    </location>
</feature>
<evidence type="ECO:0000256" key="12">
    <source>
        <dbReference type="ARBA" id="ARBA00022989"/>
    </source>
</evidence>
<keyword evidence="6" id="KW-1003">Cell membrane</keyword>
<dbReference type="FunFam" id="3.80.10.10:FF:000002">
    <property type="entry name" value="Slit guidance ligand 2"/>
    <property type="match status" value="1"/>
</dbReference>